<sequence>MKKYHMGEAMDILNSSEKEFIGRKVENSHLGCMGAVCVETYRRADGVIMRMRTLNGGCTLVIEE</sequence>
<dbReference type="EMBL" id="MK479295">
    <property type="protein sequence ID" value="QBJ04017.1"/>
    <property type="molecule type" value="Genomic_DNA"/>
</dbReference>
<dbReference type="RefSeq" id="YP_010582460.1">
    <property type="nucleotide sequence ID" value="NC_069151.1"/>
</dbReference>
<evidence type="ECO:0000313" key="1">
    <source>
        <dbReference type="EMBL" id="QBJ04017.1"/>
    </source>
</evidence>
<accession>A0A481W586</accession>
<dbReference type="GeneID" id="77418137"/>
<evidence type="ECO:0000313" key="2">
    <source>
        <dbReference type="Proteomes" id="UP000293689"/>
    </source>
</evidence>
<dbReference type="KEGG" id="vg:77418137"/>
<keyword evidence="2" id="KW-1185">Reference proteome</keyword>
<proteinExistence type="predicted"/>
<reference evidence="2" key="1">
    <citation type="submission" date="2019-02" db="EMBL/GenBank/DDBJ databases">
        <title>Complete genome of phage SEE-1.</title>
        <authorList>
            <person name="Lu M."/>
        </authorList>
    </citation>
    <scope>NUCLEOTIDE SEQUENCE [LARGE SCALE GENOMIC DNA]</scope>
</reference>
<name>A0A481W586_9CAUD</name>
<protein>
    <submittedName>
        <fullName evidence="1">Uncharacterized protein</fullName>
    </submittedName>
</protein>
<organism evidence="1 2">
    <name type="scientific">Salmonella phage vB_SenS_SE1</name>
    <dbReference type="NCBI Taxonomy" id="2530161"/>
    <lineage>
        <taxon>Viruses</taxon>
        <taxon>Duplodnaviria</taxon>
        <taxon>Heunggongvirae</taxon>
        <taxon>Uroviricota</taxon>
        <taxon>Caudoviricetes</taxon>
        <taxon>Sarkviridae</taxon>
        <taxon>Guernseyvirinae</taxon>
        <taxon>Cornellvirus</taxon>
        <taxon>Cornellvirus SE1</taxon>
    </lineage>
</organism>
<dbReference type="Proteomes" id="UP000293689">
    <property type="component" value="Segment"/>
</dbReference>